<evidence type="ECO:0000256" key="2">
    <source>
        <dbReference type="ARBA" id="ARBA00022771"/>
    </source>
</evidence>
<dbReference type="PANTHER" id="PTHR28042:SF1">
    <property type="entry name" value="E3 UBIQUITIN-PROTEIN LIGASE COMPLEX SLX5-SLX8 SUBUNIT SLX5"/>
    <property type="match status" value="1"/>
</dbReference>
<dbReference type="PANTHER" id="PTHR28042">
    <property type="entry name" value="E3 UBIQUITIN-PROTEIN LIGASE COMPLEX SLX5-SLX8 SUBUNIT SLX5"/>
    <property type="match status" value="1"/>
</dbReference>
<evidence type="ECO:0008006" key="7">
    <source>
        <dbReference type="Google" id="ProtNLM"/>
    </source>
</evidence>
<dbReference type="InterPro" id="IPR038886">
    <property type="entry name" value="E3_SLX5/Rfp1"/>
</dbReference>
<dbReference type="InterPro" id="IPR017907">
    <property type="entry name" value="Znf_RING_CS"/>
</dbReference>
<evidence type="ECO:0000256" key="1">
    <source>
        <dbReference type="ARBA" id="ARBA00022723"/>
    </source>
</evidence>
<dbReference type="GO" id="GO:0004842">
    <property type="term" value="F:ubiquitin-protein transferase activity"/>
    <property type="evidence" value="ECO:0007669"/>
    <property type="project" value="TreeGrafter"/>
</dbReference>
<feature type="compositionally biased region" description="Polar residues" evidence="4">
    <location>
        <begin position="152"/>
        <end position="165"/>
    </location>
</feature>
<keyword evidence="2" id="KW-0863">Zinc-finger</keyword>
<gene>
    <name evidence="5" type="ORF">FOB60_003821</name>
</gene>
<feature type="compositionally biased region" description="Acidic residues" evidence="4">
    <location>
        <begin position="91"/>
        <end position="100"/>
    </location>
</feature>
<dbReference type="AlphaFoldDB" id="A0A8X7NIP5"/>
<name>A0A8X7NIP5_CANPA</name>
<dbReference type="Proteomes" id="UP000590412">
    <property type="component" value="Unassembled WGS sequence"/>
</dbReference>
<keyword evidence="3" id="KW-0862">Zinc</keyword>
<keyword evidence="1" id="KW-0479">Metal-binding</keyword>
<dbReference type="GO" id="GO:0008270">
    <property type="term" value="F:zinc ion binding"/>
    <property type="evidence" value="ECO:0007669"/>
    <property type="project" value="UniProtKB-KW"/>
</dbReference>
<proteinExistence type="predicted"/>
<feature type="region of interest" description="Disordered" evidence="4">
    <location>
        <begin position="1"/>
        <end position="281"/>
    </location>
</feature>
<accession>A0A8X7NIP5</accession>
<organism evidence="5 6">
    <name type="scientific">Candida parapsilosis</name>
    <name type="common">Yeast</name>
    <dbReference type="NCBI Taxonomy" id="5480"/>
    <lineage>
        <taxon>Eukaryota</taxon>
        <taxon>Fungi</taxon>
        <taxon>Dikarya</taxon>
        <taxon>Ascomycota</taxon>
        <taxon>Saccharomycotina</taxon>
        <taxon>Pichiomycetes</taxon>
        <taxon>Debaryomycetaceae</taxon>
        <taxon>Candida/Lodderomyces clade</taxon>
        <taxon>Candida</taxon>
    </lineage>
</organism>
<sequence length="498" mass="56093">MSATSGDFRRKRRRESGREPEVINLSDDDDSVIDLTNEQNSQHSNQTRRSQPPPRVRFGGDEPTGIIQSPARSPSGQGHVHPERRVRFREDENDSDDEIEIISINTTPNSRHDHFDTNRPYNDTARRANRASSSNALPDNYFDLSLPGEPDSSLSTDHLPTTHIDTPSGYIEYQPDPNLTQSQHSLQRSQEDQSLPPRNVRRRVGRVPVARSSRGSRLPPPHRQTLTRRIQIPPGGSHSMHFHVLENDGVRPGTGVGRQNRGRGRGAHNQRQPPRPTRRSSLYAHGAIPDFVRINFNLSDLIPDVFFHNMPGRDMSSEAFENNIMQRIEEDNNRTANAIMERESNYNRKSMAEKQKLAEAENAKGTHTNKISADDNLVCELCSVCLGEGAPEEFKGDPKYDLNFAKYAEEYQTQAPWFCVNPFTDADHDLSKRVFASKCGHTFCGRCVKNIAGRPSRKPKDAPSGFTIKNPSIFAPTKCPAKDCGKKFVSKAFTEVFF</sequence>
<evidence type="ECO:0000313" key="6">
    <source>
        <dbReference type="Proteomes" id="UP000590412"/>
    </source>
</evidence>
<evidence type="ECO:0000313" key="5">
    <source>
        <dbReference type="EMBL" id="KAF6051153.1"/>
    </source>
</evidence>
<evidence type="ECO:0000256" key="4">
    <source>
        <dbReference type="SAM" id="MobiDB-lite"/>
    </source>
</evidence>
<dbReference type="PROSITE" id="PS00518">
    <property type="entry name" value="ZF_RING_1"/>
    <property type="match status" value="1"/>
</dbReference>
<reference evidence="5" key="1">
    <citation type="submission" date="2020-03" db="EMBL/GenBank/DDBJ databases">
        <title>FDA dAtabase for Regulatory Grade micrObial Sequences (FDA-ARGOS): Supporting development and validation of Infectious Disease Dx tests.</title>
        <authorList>
            <person name="Campos J."/>
            <person name="Goldberg B."/>
            <person name="Tallon L."/>
            <person name="Sadzewicz L."/>
            <person name="Vavikolanu K."/>
            <person name="Mehta A."/>
            <person name="Aluvathingal J."/>
            <person name="Nadendla S."/>
            <person name="Nandy P."/>
            <person name="Geyer C."/>
            <person name="Yan Y."/>
            <person name="Sichtig H."/>
        </authorList>
    </citation>
    <scope>NUCLEOTIDE SEQUENCE [LARGE SCALE GENOMIC DNA]</scope>
    <source>
        <strain evidence="5">FDAARGOS_652</strain>
    </source>
</reference>
<comment type="caution">
    <text evidence="5">The sequence shown here is derived from an EMBL/GenBank/DDBJ whole genome shotgun (WGS) entry which is preliminary data.</text>
</comment>
<protein>
    <recommendedName>
        <fullName evidence="7">RING-type domain-containing protein</fullName>
    </recommendedName>
</protein>
<evidence type="ECO:0000256" key="3">
    <source>
        <dbReference type="ARBA" id="ARBA00022833"/>
    </source>
</evidence>
<feature type="compositionally biased region" description="Polar residues" evidence="4">
    <location>
        <begin position="177"/>
        <end position="188"/>
    </location>
</feature>
<feature type="compositionally biased region" description="Polar residues" evidence="4">
    <location>
        <begin position="66"/>
        <end position="76"/>
    </location>
</feature>
<feature type="compositionally biased region" description="Low complexity" evidence="4">
    <location>
        <begin position="206"/>
        <end position="217"/>
    </location>
</feature>
<dbReference type="GO" id="GO:0033768">
    <property type="term" value="C:SUMO-targeted ubiquitin ligase complex"/>
    <property type="evidence" value="ECO:0007669"/>
    <property type="project" value="TreeGrafter"/>
</dbReference>
<feature type="compositionally biased region" description="Polar residues" evidence="4">
    <location>
        <begin position="34"/>
        <end position="50"/>
    </location>
</feature>
<dbReference type="EMBL" id="JABWAB010000005">
    <property type="protein sequence ID" value="KAF6051153.1"/>
    <property type="molecule type" value="Genomic_DNA"/>
</dbReference>
<feature type="compositionally biased region" description="Basic and acidic residues" evidence="4">
    <location>
        <begin position="80"/>
        <end position="90"/>
    </location>
</feature>